<organism evidence="1">
    <name type="scientific">Octopus bimaculoides</name>
    <name type="common">California two-spotted octopus</name>
    <dbReference type="NCBI Taxonomy" id="37653"/>
    <lineage>
        <taxon>Eukaryota</taxon>
        <taxon>Metazoa</taxon>
        <taxon>Spiralia</taxon>
        <taxon>Lophotrochozoa</taxon>
        <taxon>Mollusca</taxon>
        <taxon>Cephalopoda</taxon>
        <taxon>Coleoidea</taxon>
        <taxon>Octopodiformes</taxon>
        <taxon>Octopoda</taxon>
        <taxon>Incirrata</taxon>
        <taxon>Octopodidae</taxon>
        <taxon>Octopus</taxon>
    </lineage>
</organism>
<dbReference type="EMBL" id="KQ418543">
    <property type="protein sequence ID" value="KOF86936.1"/>
    <property type="molecule type" value="Genomic_DNA"/>
</dbReference>
<evidence type="ECO:0000313" key="1">
    <source>
        <dbReference type="EMBL" id="KOF86936.1"/>
    </source>
</evidence>
<protein>
    <submittedName>
        <fullName evidence="1">Uncharacterized protein</fullName>
    </submittedName>
</protein>
<proteinExistence type="predicted"/>
<name>A0A0L8HCB2_OCTBM</name>
<reference evidence="1" key="1">
    <citation type="submission" date="2015-07" db="EMBL/GenBank/DDBJ databases">
        <title>MeaNS - Measles Nucleotide Surveillance Program.</title>
        <authorList>
            <person name="Tran T."/>
            <person name="Druce J."/>
        </authorList>
    </citation>
    <scope>NUCLEOTIDE SEQUENCE</scope>
    <source>
        <strain evidence="1">UCB-OBI-ISO-001</strain>
        <tissue evidence="1">Gonad</tissue>
    </source>
</reference>
<sequence>MMATRSKLIRGRLSFGLTSKWEGLQFCRPAMGSRRPREVSKSGCNIVNVCLKRLHNQRIGRK</sequence>
<gene>
    <name evidence="1" type="ORF">OCBIM_22017768mg</name>
</gene>
<dbReference type="AlphaFoldDB" id="A0A0L8HCB2"/>
<accession>A0A0L8HCB2</accession>